<dbReference type="RefSeq" id="WP_003997259.1">
    <property type="nucleotide sequence ID" value="NZ_AMLP01000064.1"/>
</dbReference>
<dbReference type="AlphaFoldDB" id="L8PLB1"/>
<sequence length="102" mass="11560">MVITSNAKRDFPAVFRRRCLPLEMRTLTKEQLLTMVEGQLWLHLQGTEDLQGVFIRRVQAGGTHFVDQLLNAAHMTTSSVLQAIGDGRKLVEMLLRELAKGR</sequence>
<reference evidence="1 2" key="1">
    <citation type="journal article" date="2013" name="Genome Announc.">
        <title>Draft Genome Sequence of Streptomyces viridochromogenes Strain Tu57, Producer of Avilamycin.</title>
        <authorList>
            <person name="Gruning B.A."/>
            <person name="Erxleben A."/>
            <person name="Hahnlein A."/>
            <person name="Gunther S."/>
        </authorList>
    </citation>
    <scope>NUCLEOTIDE SEQUENCE [LARGE SCALE GENOMIC DNA]</scope>
    <source>
        <strain evidence="1 2">Tue57</strain>
    </source>
</reference>
<dbReference type="EMBL" id="AMLP01000064">
    <property type="protein sequence ID" value="ELS57059.1"/>
    <property type="molecule type" value="Genomic_DNA"/>
</dbReference>
<organism evidence="1 2">
    <name type="scientific">Streptomyces viridochromogenes Tue57</name>
    <dbReference type="NCBI Taxonomy" id="1160705"/>
    <lineage>
        <taxon>Bacteria</taxon>
        <taxon>Bacillati</taxon>
        <taxon>Actinomycetota</taxon>
        <taxon>Actinomycetes</taxon>
        <taxon>Kitasatosporales</taxon>
        <taxon>Streptomycetaceae</taxon>
        <taxon>Streptomyces</taxon>
    </lineage>
</organism>
<accession>L8PLB1</accession>
<comment type="caution">
    <text evidence="1">The sequence shown here is derived from an EMBL/GenBank/DDBJ whole genome shotgun (WGS) entry which is preliminary data.</text>
</comment>
<protein>
    <submittedName>
        <fullName evidence="1">Putative AAA ATPase</fullName>
    </submittedName>
</protein>
<evidence type="ECO:0000313" key="1">
    <source>
        <dbReference type="EMBL" id="ELS57059.1"/>
    </source>
</evidence>
<gene>
    <name evidence="1" type="ORF">STVIR_1914</name>
</gene>
<dbReference type="PATRIC" id="fig|1160705.3.peg.1904"/>
<evidence type="ECO:0000313" key="2">
    <source>
        <dbReference type="Proteomes" id="UP000011205"/>
    </source>
</evidence>
<proteinExistence type="predicted"/>
<dbReference type="Proteomes" id="UP000011205">
    <property type="component" value="Unassembled WGS sequence"/>
</dbReference>
<name>L8PLB1_STRVR</name>